<accession>A0AAN7X5D9</accession>
<protein>
    <submittedName>
        <fullName evidence="1">Uncharacterized protein</fullName>
    </submittedName>
</protein>
<dbReference type="AlphaFoldDB" id="A0AAN7X5D9"/>
<comment type="caution">
    <text evidence="1">The sequence shown here is derived from an EMBL/GenBank/DDBJ whole genome shotgun (WGS) entry which is preliminary data.</text>
</comment>
<evidence type="ECO:0000313" key="2">
    <source>
        <dbReference type="Proteomes" id="UP001346869"/>
    </source>
</evidence>
<evidence type="ECO:0000313" key="1">
    <source>
        <dbReference type="EMBL" id="KAK5857971.1"/>
    </source>
</evidence>
<dbReference type="Proteomes" id="UP001346869">
    <property type="component" value="Unassembled WGS sequence"/>
</dbReference>
<dbReference type="EMBL" id="JAUZQC010000016">
    <property type="protein sequence ID" value="KAK5857971.1"/>
    <property type="molecule type" value="Genomic_DNA"/>
</dbReference>
<organism evidence="1 2">
    <name type="scientific">Eleginops maclovinus</name>
    <name type="common">Patagonian blennie</name>
    <name type="synonym">Eleginus maclovinus</name>
    <dbReference type="NCBI Taxonomy" id="56733"/>
    <lineage>
        <taxon>Eukaryota</taxon>
        <taxon>Metazoa</taxon>
        <taxon>Chordata</taxon>
        <taxon>Craniata</taxon>
        <taxon>Vertebrata</taxon>
        <taxon>Euteleostomi</taxon>
        <taxon>Actinopterygii</taxon>
        <taxon>Neopterygii</taxon>
        <taxon>Teleostei</taxon>
        <taxon>Neoteleostei</taxon>
        <taxon>Acanthomorphata</taxon>
        <taxon>Eupercaria</taxon>
        <taxon>Perciformes</taxon>
        <taxon>Notothenioidei</taxon>
        <taxon>Eleginopidae</taxon>
        <taxon>Eleginops</taxon>
    </lineage>
</organism>
<reference evidence="1 2" key="1">
    <citation type="journal article" date="2023" name="Genes (Basel)">
        <title>Chromosome-Level Genome Assembly and Circadian Gene Repertoire of the Patagonia Blennie Eleginops maclovinus-The Closest Ancestral Proxy of Antarctic Cryonotothenioids.</title>
        <authorList>
            <person name="Cheng C.C."/>
            <person name="Rivera-Colon A.G."/>
            <person name="Minhas B.F."/>
            <person name="Wilson L."/>
            <person name="Rayamajhi N."/>
            <person name="Vargas-Chacoff L."/>
            <person name="Catchen J.M."/>
        </authorList>
    </citation>
    <scope>NUCLEOTIDE SEQUENCE [LARGE SCALE GENOMIC DNA]</scope>
    <source>
        <strain evidence="1">JMC-PN-2008</strain>
    </source>
</reference>
<sequence>MKESVAAQIDFMVSATLDLQVKLEQITEQFTGQVGGGRPGNEVERLQGEAVSLAAPRSSQRLIDLFKELLSSG</sequence>
<proteinExistence type="predicted"/>
<gene>
    <name evidence="1" type="ORF">PBY51_011177</name>
</gene>
<keyword evidence="2" id="KW-1185">Reference proteome</keyword>
<name>A0AAN7X5D9_ELEMC</name>
<reference evidence="1 2" key="2">
    <citation type="journal article" date="2023" name="Mol. Biol. Evol.">
        <title>Genomics of Secondarily Temperate Adaptation in the Only Non-Antarctic Icefish.</title>
        <authorList>
            <person name="Rivera-Colon A.G."/>
            <person name="Rayamajhi N."/>
            <person name="Minhas B.F."/>
            <person name="Madrigal G."/>
            <person name="Bilyk K.T."/>
            <person name="Yoon V."/>
            <person name="Hune M."/>
            <person name="Gregory S."/>
            <person name="Cheng C.H.C."/>
            <person name="Catchen J.M."/>
        </authorList>
    </citation>
    <scope>NUCLEOTIDE SEQUENCE [LARGE SCALE GENOMIC DNA]</scope>
    <source>
        <strain evidence="1">JMC-PN-2008</strain>
    </source>
</reference>